<evidence type="ECO:0000256" key="1">
    <source>
        <dbReference type="SAM" id="MobiDB-lite"/>
    </source>
</evidence>
<dbReference type="AlphaFoldDB" id="A0AAD7H7U5"/>
<feature type="non-terminal residue" evidence="2">
    <location>
        <position position="67"/>
    </location>
</feature>
<feature type="non-terminal residue" evidence="2">
    <location>
        <position position="1"/>
    </location>
</feature>
<feature type="region of interest" description="Disordered" evidence="1">
    <location>
        <begin position="46"/>
        <end position="67"/>
    </location>
</feature>
<sequence>AKFMPPTSPVGIPSIDVVFDRAIIHGEDRGIKSFFVSLNGSHQMSPGMGSKVLPQHGGTEPVNHSIT</sequence>
<gene>
    <name evidence="2" type="ORF">DFH07DRAFT_711517</name>
</gene>
<reference evidence="2" key="1">
    <citation type="submission" date="2023-03" db="EMBL/GenBank/DDBJ databases">
        <title>Massive genome expansion in bonnet fungi (Mycena s.s.) driven by repeated elements and novel gene families across ecological guilds.</title>
        <authorList>
            <consortium name="Lawrence Berkeley National Laboratory"/>
            <person name="Harder C.B."/>
            <person name="Miyauchi S."/>
            <person name="Viragh M."/>
            <person name="Kuo A."/>
            <person name="Thoen E."/>
            <person name="Andreopoulos B."/>
            <person name="Lu D."/>
            <person name="Skrede I."/>
            <person name="Drula E."/>
            <person name="Henrissat B."/>
            <person name="Morin E."/>
            <person name="Kohler A."/>
            <person name="Barry K."/>
            <person name="LaButti K."/>
            <person name="Morin E."/>
            <person name="Salamov A."/>
            <person name="Lipzen A."/>
            <person name="Mereny Z."/>
            <person name="Hegedus B."/>
            <person name="Baldrian P."/>
            <person name="Stursova M."/>
            <person name="Weitz H."/>
            <person name="Taylor A."/>
            <person name="Grigoriev I.V."/>
            <person name="Nagy L.G."/>
            <person name="Martin F."/>
            <person name="Kauserud H."/>
        </authorList>
    </citation>
    <scope>NUCLEOTIDE SEQUENCE</scope>
    <source>
        <strain evidence="2">CBHHK188m</strain>
    </source>
</reference>
<evidence type="ECO:0000313" key="3">
    <source>
        <dbReference type="Proteomes" id="UP001215280"/>
    </source>
</evidence>
<dbReference type="EMBL" id="JARJLG010000367">
    <property type="protein sequence ID" value="KAJ7714570.1"/>
    <property type="molecule type" value="Genomic_DNA"/>
</dbReference>
<accession>A0AAD7H7U5</accession>
<organism evidence="2 3">
    <name type="scientific">Mycena maculata</name>
    <dbReference type="NCBI Taxonomy" id="230809"/>
    <lineage>
        <taxon>Eukaryota</taxon>
        <taxon>Fungi</taxon>
        <taxon>Dikarya</taxon>
        <taxon>Basidiomycota</taxon>
        <taxon>Agaricomycotina</taxon>
        <taxon>Agaricomycetes</taxon>
        <taxon>Agaricomycetidae</taxon>
        <taxon>Agaricales</taxon>
        <taxon>Marasmiineae</taxon>
        <taxon>Mycenaceae</taxon>
        <taxon>Mycena</taxon>
    </lineage>
</organism>
<evidence type="ECO:0000313" key="2">
    <source>
        <dbReference type="EMBL" id="KAJ7714570.1"/>
    </source>
</evidence>
<protein>
    <submittedName>
        <fullName evidence="2">Uncharacterized protein</fullName>
    </submittedName>
</protein>
<proteinExistence type="predicted"/>
<keyword evidence="3" id="KW-1185">Reference proteome</keyword>
<name>A0AAD7H7U5_9AGAR</name>
<comment type="caution">
    <text evidence="2">The sequence shown here is derived from an EMBL/GenBank/DDBJ whole genome shotgun (WGS) entry which is preliminary data.</text>
</comment>
<dbReference type="Proteomes" id="UP001215280">
    <property type="component" value="Unassembled WGS sequence"/>
</dbReference>